<dbReference type="eggNOG" id="ENOG502Z8T0">
    <property type="taxonomic scope" value="Bacteria"/>
</dbReference>
<dbReference type="AlphaFoldDB" id="Q6AKR1"/>
<evidence type="ECO:0000313" key="2">
    <source>
        <dbReference type="Proteomes" id="UP000000602"/>
    </source>
</evidence>
<dbReference type="OrthoDB" id="212238at2"/>
<accession>Q6AKR1</accession>
<reference evidence="2" key="1">
    <citation type="journal article" date="2004" name="Environ. Microbiol.">
        <title>The genome of Desulfotalea psychrophila, a sulfate-reducing bacterium from permanently cold Arctic sediments.</title>
        <authorList>
            <person name="Rabus R."/>
            <person name="Ruepp A."/>
            <person name="Frickey T."/>
            <person name="Rattei T."/>
            <person name="Fartmann B."/>
            <person name="Stark M."/>
            <person name="Bauer M."/>
            <person name="Zibat A."/>
            <person name="Lombardot T."/>
            <person name="Becker I."/>
            <person name="Amann J."/>
            <person name="Gellner K."/>
            <person name="Teeling H."/>
            <person name="Leuschner W.D."/>
            <person name="Gloeckner F.-O."/>
            <person name="Lupas A.N."/>
            <person name="Amann R."/>
            <person name="Klenk H.-P."/>
        </authorList>
    </citation>
    <scope>NUCLEOTIDE SEQUENCE [LARGE SCALE GENOMIC DNA]</scope>
    <source>
        <strain evidence="2">DSM 12343 / LSv54</strain>
    </source>
</reference>
<dbReference type="RefSeq" id="WP_011189576.1">
    <property type="nucleotide sequence ID" value="NC_006138.1"/>
</dbReference>
<dbReference type="STRING" id="177439.DP2335"/>
<dbReference type="EMBL" id="CR522870">
    <property type="protein sequence ID" value="CAG37064.1"/>
    <property type="molecule type" value="Genomic_DNA"/>
</dbReference>
<dbReference type="KEGG" id="dps:DP2335"/>
<organism evidence="1 2">
    <name type="scientific">Desulfotalea psychrophila (strain LSv54 / DSM 12343)</name>
    <dbReference type="NCBI Taxonomy" id="177439"/>
    <lineage>
        <taxon>Bacteria</taxon>
        <taxon>Pseudomonadati</taxon>
        <taxon>Thermodesulfobacteriota</taxon>
        <taxon>Desulfobulbia</taxon>
        <taxon>Desulfobulbales</taxon>
        <taxon>Desulfocapsaceae</taxon>
        <taxon>Desulfotalea</taxon>
    </lineage>
</organism>
<gene>
    <name evidence="1" type="ordered locus">DP2335</name>
</gene>
<dbReference type="HOGENOM" id="CLU_591562_0_0_7"/>
<name>Q6AKR1_DESPS</name>
<protein>
    <submittedName>
        <fullName evidence="1">Uncharacterized protein</fullName>
    </submittedName>
</protein>
<proteinExistence type="predicted"/>
<keyword evidence="2" id="KW-1185">Reference proteome</keyword>
<dbReference type="Proteomes" id="UP000000602">
    <property type="component" value="Chromosome"/>
</dbReference>
<sequence length="464" mass="52403">MKNVDRFAWQRQPRTETYLVSLITDLAEKNPLIGKLDNKLQTITSTRMLDWLDHIVAEDSLLLRQRLSQLGFTEKRSPTGSIFSPHGVSLPKIILPESVKRSPPGIALKVDSIADFLQCNSLSGEIEGTPLAQVRKCTASRKNGTALYAVERRGSDALPPAHIEIDPARYLQAIEKWQRLPRSGPDRDQTFALIVHTAQELVESMGQNLAAHIVCEAERRYWMSRNQAGRIQKMRQDIMGMGWANHDHHTFRSSRKHFNQLINLFTLLGFHKRERFYAGAEAGWGAQVMENPTAGISLFLDVDLAPEEMEVDFSRQELAEREELGSVGLWCALHGDSILGAGMHHLAAAFLFADLPTDLAGYNINFMEPFSDFPYLKQAFSSGERWDTDPEVVQGLLKDRLISEKQADRFLDKGAIGSHLENIQRRDGYKGFNQENVSVIIAETDPRRVADVRGDLPHHWSKMP</sequence>
<evidence type="ECO:0000313" key="1">
    <source>
        <dbReference type="EMBL" id="CAG37064.1"/>
    </source>
</evidence>